<proteinExistence type="predicted"/>
<organism evidence="3">
    <name type="scientific">Brugia pahangi</name>
    <name type="common">Filarial nematode worm</name>
    <dbReference type="NCBI Taxonomy" id="6280"/>
    <lineage>
        <taxon>Eukaryota</taxon>
        <taxon>Metazoa</taxon>
        <taxon>Ecdysozoa</taxon>
        <taxon>Nematoda</taxon>
        <taxon>Chromadorea</taxon>
        <taxon>Rhabditida</taxon>
        <taxon>Spirurina</taxon>
        <taxon>Spiruromorpha</taxon>
        <taxon>Filarioidea</taxon>
        <taxon>Onchocercidae</taxon>
        <taxon>Brugia</taxon>
    </lineage>
</organism>
<reference evidence="3" key="1">
    <citation type="submission" date="2017-02" db="UniProtKB">
        <authorList>
            <consortium name="WormBaseParasite"/>
        </authorList>
    </citation>
    <scope>IDENTIFICATION</scope>
</reference>
<reference evidence="1 2" key="2">
    <citation type="submission" date="2018-11" db="EMBL/GenBank/DDBJ databases">
        <authorList>
            <consortium name="Pathogen Informatics"/>
        </authorList>
    </citation>
    <scope>NUCLEOTIDE SEQUENCE [LARGE SCALE GENOMIC DNA]</scope>
</reference>
<protein>
    <submittedName>
        <fullName evidence="3">Mediator of RNA polymerase II transcription subunit 20</fullName>
    </submittedName>
</protein>
<evidence type="ECO:0000313" key="2">
    <source>
        <dbReference type="Proteomes" id="UP000278627"/>
    </source>
</evidence>
<accession>A0A0N4SYT3</accession>
<sequence length="123" mass="13754">MNVVLVVILNCEWYVEVNVLYCSDAAYGESRNSLVWLPEEEHMASTERTSLLTPSLSPYYKLLSPFLCAQLLTNTGTSIVKGGIQEVNDFFRRIIFKFTATESHFVISIGPRNGCIVCAARNA</sequence>
<evidence type="ECO:0000313" key="1">
    <source>
        <dbReference type="EMBL" id="VDN82093.1"/>
    </source>
</evidence>
<evidence type="ECO:0000313" key="3">
    <source>
        <dbReference type="WBParaSite" id="BPAG_0000090601-mRNA-1"/>
    </source>
</evidence>
<dbReference type="Proteomes" id="UP000278627">
    <property type="component" value="Unassembled WGS sequence"/>
</dbReference>
<dbReference type="EMBL" id="UZAD01000053">
    <property type="protein sequence ID" value="VDN82093.1"/>
    <property type="molecule type" value="Genomic_DNA"/>
</dbReference>
<keyword evidence="2" id="KW-1185">Reference proteome</keyword>
<dbReference type="AlphaFoldDB" id="A0A0N4SYT3"/>
<gene>
    <name evidence="1" type="ORF">BPAG_LOCUS907</name>
</gene>
<name>A0A0N4SYT3_BRUPA</name>
<dbReference type="WBParaSite" id="BPAG_0000090601-mRNA-1">
    <property type="protein sequence ID" value="BPAG_0000090601-mRNA-1"/>
    <property type="gene ID" value="BPAG_0000090601"/>
</dbReference>